<dbReference type="PANTHER" id="PTHR36911:SF3">
    <property type="entry name" value="GATA ZINC FINGER DOMAIN-CONTAINING PROTEIN 4-RELATED"/>
    <property type="match status" value="1"/>
</dbReference>
<evidence type="ECO:0000256" key="1">
    <source>
        <dbReference type="SAM" id="MobiDB-lite"/>
    </source>
</evidence>
<protein>
    <submittedName>
        <fullName evidence="2">Uncharacterized protein</fullName>
    </submittedName>
</protein>
<comment type="caution">
    <text evidence="2">The sequence shown here is derived from an EMBL/GenBank/DDBJ whole genome shotgun (WGS) entry which is preliminary data.</text>
</comment>
<evidence type="ECO:0000313" key="2">
    <source>
        <dbReference type="EMBL" id="EFA76753.1"/>
    </source>
</evidence>
<gene>
    <name evidence="2" type="ORF">PPL_09504</name>
</gene>
<feature type="compositionally biased region" description="Low complexity" evidence="1">
    <location>
        <begin position="54"/>
        <end position="65"/>
    </location>
</feature>
<dbReference type="Proteomes" id="UP000001396">
    <property type="component" value="Unassembled WGS sequence"/>
</dbReference>
<feature type="compositionally biased region" description="Gly residues" evidence="1">
    <location>
        <begin position="66"/>
        <end position="75"/>
    </location>
</feature>
<keyword evidence="3" id="KW-1185">Reference proteome</keyword>
<proteinExistence type="predicted"/>
<feature type="region of interest" description="Disordered" evidence="1">
    <location>
        <begin position="54"/>
        <end position="107"/>
    </location>
</feature>
<organism evidence="2 3">
    <name type="scientific">Heterostelium pallidum (strain ATCC 26659 / Pp 5 / PN500)</name>
    <name type="common">Cellular slime mold</name>
    <name type="synonym">Polysphondylium pallidum</name>
    <dbReference type="NCBI Taxonomy" id="670386"/>
    <lineage>
        <taxon>Eukaryota</taxon>
        <taxon>Amoebozoa</taxon>
        <taxon>Evosea</taxon>
        <taxon>Eumycetozoa</taxon>
        <taxon>Dictyostelia</taxon>
        <taxon>Acytosteliales</taxon>
        <taxon>Acytosteliaceae</taxon>
        <taxon>Heterostelium</taxon>
    </lineage>
</organism>
<name>D3BN93_HETP5</name>
<dbReference type="EMBL" id="ADBJ01000044">
    <property type="protein sequence ID" value="EFA76753.1"/>
    <property type="molecule type" value="Genomic_DNA"/>
</dbReference>
<reference evidence="2 3" key="1">
    <citation type="journal article" date="2011" name="Genome Res.">
        <title>Phylogeny-wide analysis of social amoeba genomes highlights ancient origins for complex intercellular communication.</title>
        <authorList>
            <person name="Heidel A.J."/>
            <person name="Lawal H.M."/>
            <person name="Felder M."/>
            <person name="Schilde C."/>
            <person name="Helps N.R."/>
            <person name="Tunggal B."/>
            <person name="Rivero F."/>
            <person name="John U."/>
            <person name="Schleicher M."/>
            <person name="Eichinger L."/>
            <person name="Platzer M."/>
            <person name="Noegel A.A."/>
            <person name="Schaap P."/>
            <person name="Gloeckner G."/>
        </authorList>
    </citation>
    <scope>NUCLEOTIDE SEQUENCE [LARGE SCALE GENOMIC DNA]</scope>
    <source>
        <strain evidence="3">ATCC 26659 / Pp 5 / PN500</strain>
    </source>
</reference>
<dbReference type="AlphaFoldDB" id="D3BN93"/>
<dbReference type="InParanoid" id="D3BN93"/>
<feature type="region of interest" description="Disordered" evidence="1">
    <location>
        <begin position="308"/>
        <end position="332"/>
    </location>
</feature>
<accession>D3BN93</accession>
<dbReference type="PANTHER" id="PTHR36911">
    <property type="entry name" value="LIM ZINC-BINDING DOMAIN-CONTAINING PROTEIN-RELATED"/>
    <property type="match status" value="1"/>
</dbReference>
<feature type="compositionally biased region" description="Low complexity" evidence="1">
    <location>
        <begin position="76"/>
        <end position="105"/>
    </location>
</feature>
<feature type="region of interest" description="Disordered" evidence="1">
    <location>
        <begin position="1"/>
        <end position="31"/>
    </location>
</feature>
<feature type="compositionally biased region" description="Low complexity" evidence="1">
    <location>
        <begin position="1"/>
        <end position="20"/>
    </location>
</feature>
<sequence>MNHFNNNKNNSNNNSNGNGNSPPPLTTNGIDSINSQLQSLNFTTTLNQSFDLTSSTGSLSDSFGSSSGGSGGSGGLSTSTGSNSGNSNNNNNNNNNNNSNNNNSNVANFTSLRTSKESTNPLSNSNNNNDENYSMAKIYLNNKPNLSNQQSLGRVDFNMKSEDLDQCWFHKEATRDVSIALLDSKPSTKFTTRQLCNVLGQGSRRDRTQSDIRFVSGILVEAEPYESDRSILVVASVGRGMRLPQPAHHSVVGDCIDCQVVECQNQQRKLMWSLHIIENPNENVNRSEKRTCVNIVLVDYEIEQTKQKQTKADMMKMKQQQQQKQQKKSPIF</sequence>
<dbReference type="GeneID" id="31364979"/>
<dbReference type="RefSeq" id="XP_020428885.1">
    <property type="nucleotide sequence ID" value="XM_020580298.1"/>
</dbReference>
<evidence type="ECO:0000313" key="3">
    <source>
        <dbReference type="Proteomes" id="UP000001396"/>
    </source>
</evidence>